<dbReference type="PANTHER" id="PTHR35532:SF5">
    <property type="entry name" value="CARBOHYDRATE-BINDING DOMAIN-CONTAINING PROTEIN"/>
    <property type="match status" value="1"/>
</dbReference>
<dbReference type="SUPFAM" id="SSF49344">
    <property type="entry name" value="CBD9-like"/>
    <property type="match status" value="1"/>
</dbReference>
<dbReference type="RefSeq" id="WP_190301681.1">
    <property type="nucleotide sequence ID" value="NZ_JACOIJ010000006.1"/>
</dbReference>
<dbReference type="CDD" id="cd09620">
    <property type="entry name" value="CBM9_like_3"/>
    <property type="match status" value="1"/>
</dbReference>
<evidence type="ECO:0000256" key="1">
    <source>
        <dbReference type="SAM" id="SignalP"/>
    </source>
</evidence>
<proteinExistence type="predicted"/>
<name>A0ABR7YCF1_9SPHI</name>
<dbReference type="EMBL" id="JACOIJ010000006">
    <property type="protein sequence ID" value="MBD1428961.1"/>
    <property type="molecule type" value="Genomic_DNA"/>
</dbReference>
<evidence type="ECO:0000313" key="4">
    <source>
        <dbReference type="Proteomes" id="UP000651271"/>
    </source>
</evidence>
<evidence type="ECO:0000313" key="3">
    <source>
        <dbReference type="EMBL" id="MBD1428961.1"/>
    </source>
</evidence>
<keyword evidence="4" id="KW-1185">Reference proteome</keyword>
<feature type="signal peptide" evidence="1">
    <location>
        <begin position="1"/>
        <end position="21"/>
    </location>
</feature>
<gene>
    <name evidence="3" type="ORF">H8B04_05190</name>
</gene>
<dbReference type="Proteomes" id="UP000651271">
    <property type="component" value="Unassembled WGS sequence"/>
</dbReference>
<dbReference type="Gene3D" id="2.60.40.1190">
    <property type="match status" value="1"/>
</dbReference>
<keyword evidence="1" id="KW-0732">Signal</keyword>
<protein>
    <submittedName>
        <fullName evidence="3">Carbohydrate-binding family 9-like protein</fullName>
    </submittedName>
</protein>
<comment type="caution">
    <text evidence="3">The sequence shown here is derived from an EMBL/GenBank/DDBJ whole genome shotgun (WGS) entry which is preliminary data.</text>
</comment>
<accession>A0ABR7YCF1</accession>
<evidence type="ECO:0000259" key="2">
    <source>
        <dbReference type="Pfam" id="PF06452"/>
    </source>
</evidence>
<sequence>MNKLFPIILFFIIGGANFVNAQHTIQHVQALQGDPKVYTAKKISQEIEIDGKMEAIWNNAPWSSEFMDIEGVHKTKPKYQTQFKMLWDEANLYIYVKLEEPHIWGTLKQHDAIIYHDNDFEIFIKPKLSSPVYYEIEINALNTVMDLLMPKPYRFGGQAVMHWDTKNIKSAVHVDGTLNNPNDIDSYWAVEMAIPFTSLGNFGGNPTPKVNSYWRINFSRVQWQHDIINQNYIRKKENGKIIEEDNWVWSPIGLINMHYPEKWGFLKFADDDLQSALPVYYNIEKTAWNIHYLQQLYKNKHQYYTADLKLLEGFSSYVEKNLSKYDIQITLSADMKFYHILLKEKGKNYYFTIDSHGNYTTNYE</sequence>
<organism evidence="3 4">
    <name type="scientific">Sphingobacterium litopenaei</name>
    <dbReference type="NCBI Taxonomy" id="2763500"/>
    <lineage>
        <taxon>Bacteria</taxon>
        <taxon>Pseudomonadati</taxon>
        <taxon>Bacteroidota</taxon>
        <taxon>Sphingobacteriia</taxon>
        <taxon>Sphingobacteriales</taxon>
        <taxon>Sphingobacteriaceae</taxon>
        <taxon>Sphingobacterium</taxon>
    </lineage>
</organism>
<dbReference type="PANTHER" id="PTHR35532">
    <property type="entry name" value="SIMILAR TO POLYHYDROXYALKANOATE DEPOLYMERASE"/>
    <property type="match status" value="1"/>
</dbReference>
<feature type="chain" id="PRO_5046657589" evidence="1">
    <location>
        <begin position="22"/>
        <end position="364"/>
    </location>
</feature>
<dbReference type="InterPro" id="IPR010502">
    <property type="entry name" value="Carb-bd_dom_fam9"/>
</dbReference>
<feature type="domain" description="Carbohydrate-binding" evidence="2">
    <location>
        <begin position="49"/>
        <end position="147"/>
    </location>
</feature>
<reference evidence="3 4" key="1">
    <citation type="submission" date="2020-08" db="EMBL/GenBank/DDBJ databases">
        <title>Sphingobacterium sp. DN04309 isolated from aquaculture water.</title>
        <authorList>
            <person name="Zhang M."/>
        </authorList>
    </citation>
    <scope>NUCLEOTIDE SEQUENCE [LARGE SCALE GENOMIC DNA]</scope>
    <source>
        <strain evidence="3 4">DN04309</strain>
    </source>
</reference>
<dbReference type="Pfam" id="PF06452">
    <property type="entry name" value="CBM9_1"/>
    <property type="match status" value="1"/>
</dbReference>